<reference evidence="4" key="2">
    <citation type="submission" date="2021-04" db="EMBL/GenBank/DDBJ databases">
        <authorList>
            <person name="Podell S."/>
        </authorList>
    </citation>
    <scope>NUCLEOTIDE SEQUENCE</scope>
    <source>
        <strain evidence="4">Hildebrandi</strain>
    </source>
</reference>
<comment type="caution">
    <text evidence="4">The sequence shown here is derived from an EMBL/GenBank/DDBJ whole genome shotgun (WGS) entry which is preliminary data.</text>
</comment>
<sequence length="834" mass="91641">MGTTASVSSTASVSIRCPTDPYQKSGNRRSYFSPSALLLSTSNHSTMPTISFLPKSYHSHHNNNGMTVLMQLVLLQDWQRVLIRARLFGVEVTKTCALRLFQHTDKTFRVLPLHVACALDPPPQVVEALLQQTIYTPTKQKNKGLPRTKHSFLEQRDDDEQRMVEHIPPLSLAAIPVECVLRKKKKISSTTTATATRRSWKRKAKKGRGDPKQCHQDDPRELLIHQQGSSSVEEYSTESVLEGRLASNGSNSSNTNLYAYSVEAATINPSLPHDKDTFSPENSIGDDIDSLNDDSFYSTLDNLSTCSDTTTSPIFEDSVVEDDDDDDGQTTTATESSQLGSFLEQQGVVLQLTASGNIQPLPLPVNDKDPEHWSTIDPKPSGASSSITHTLSQQSSLVSSTSSSTDPNINLELSGFLESKDDAGNNHDQLLAIHIACLYQASPIILQLLLRAYPEGALTSIHGMLPIHLVAANWKLPPIPMESIPYVGRTPSGVSSSMIYSQLNDKDNSASKKGIDKKDRLQVLMEAFPETLLAKSVCHNLRPVEYVQHLLGSKNPDSLGPNEETPLLFLEIREKDYRRKHAKVPSQKRTMDQKDSMDIDRTNSSSSNTSTTMASISTDSSVSTGLTFVEMLQQGRWDIAMLCLESNHGLAKEWHYGIDKHNPITNEPCTLWKRLPLHIVCSSVACGDNKDGTVVPLGLIQLLIQAYPNGLRAVDPHTGMIPLHLACRSCGTQVKQRGSELLSSESMTSVMLQVIRIALKAFPHSTKVVDVAGRLPLHHAIMVGAPFPVVELLVNQDPGSVLSPDQNGNTPLSYALKVYPTGDRVMSLLELAWL</sequence>
<dbReference type="PANTHER" id="PTHR24153:SF8">
    <property type="entry name" value="FORKED, ISOFORM F"/>
    <property type="match status" value="1"/>
</dbReference>
<feature type="compositionally biased region" description="Low complexity" evidence="3">
    <location>
        <begin position="390"/>
        <end position="405"/>
    </location>
</feature>
<accession>A0A9K3KIX7</accession>
<dbReference type="OrthoDB" id="56092at2759"/>
<dbReference type="PANTHER" id="PTHR24153">
    <property type="entry name" value="ESPIN"/>
    <property type="match status" value="1"/>
</dbReference>
<evidence type="ECO:0000313" key="4">
    <source>
        <dbReference type="EMBL" id="KAG7344555.1"/>
    </source>
</evidence>
<feature type="region of interest" description="Disordered" evidence="3">
    <location>
        <begin position="360"/>
        <end position="406"/>
    </location>
</feature>
<evidence type="ECO:0000256" key="1">
    <source>
        <dbReference type="ARBA" id="ARBA00022737"/>
    </source>
</evidence>
<feature type="compositionally biased region" description="Acidic residues" evidence="3">
    <location>
        <begin position="318"/>
        <end position="328"/>
    </location>
</feature>
<keyword evidence="1" id="KW-0677">Repeat</keyword>
<feature type="region of interest" description="Disordered" evidence="3">
    <location>
        <begin position="307"/>
        <end position="337"/>
    </location>
</feature>
<dbReference type="GO" id="GO:0051015">
    <property type="term" value="F:actin filament binding"/>
    <property type="evidence" value="ECO:0007669"/>
    <property type="project" value="TreeGrafter"/>
</dbReference>
<reference evidence="4" key="1">
    <citation type="journal article" date="2021" name="Sci. Rep.">
        <title>Diploid genomic architecture of Nitzschia inconspicua, an elite biomass production diatom.</title>
        <authorList>
            <person name="Oliver A."/>
            <person name="Podell S."/>
            <person name="Pinowska A."/>
            <person name="Traller J.C."/>
            <person name="Smith S.R."/>
            <person name="McClure R."/>
            <person name="Beliaev A."/>
            <person name="Bohutskyi P."/>
            <person name="Hill E.A."/>
            <person name="Rabines A."/>
            <person name="Zheng H."/>
            <person name="Allen L.Z."/>
            <person name="Kuo A."/>
            <person name="Grigoriev I.V."/>
            <person name="Allen A.E."/>
            <person name="Hazlebeck D."/>
            <person name="Allen E.E."/>
        </authorList>
    </citation>
    <scope>NUCLEOTIDE SEQUENCE</scope>
    <source>
        <strain evidence="4">Hildebrandi</strain>
    </source>
</reference>
<feature type="region of interest" description="Disordered" evidence="3">
    <location>
        <begin position="579"/>
        <end position="616"/>
    </location>
</feature>
<dbReference type="GO" id="GO:0005737">
    <property type="term" value="C:cytoplasm"/>
    <property type="evidence" value="ECO:0007669"/>
    <property type="project" value="TreeGrafter"/>
</dbReference>
<keyword evidence="5" id="KW-1185">Reference proteome</keyword>
<feature type="region of interest" description="Disordered" evidence="3">
    <location>
        <begin position="190"/>
        <end position="219"/>
    </location>
</feature>
<gene>
    <name evidence="4" type="ORF">IV203_022563</name>
</gene>
<dbReference type="InterPro" id="IPR052420">
    <property type="entry name" value="Espin/Espin-like"/>
</dbReference>
<protein>
    <submittedName>
        <fullName evidence="4">Ankyrin repeat domain protein</fullName>
    </submittedName>
</protein>
<evidence type="ECO:0000256" key="3">
    <source>
        <dbReference type="SAM" id="MobiDB-lite"/>
    </source>
</evidence>
<dbReference type="GO" id="GO:0051017">
    <property type="term" value="P:actin filament bundle assembly"/>
    <property type="evidence" value="ECO:0007669"/>
    <property type="project" value="TreeGrafter"/>
</dbReference>
<feature type="compositionally biased region" description="Basic and acidic residues" evidence="3">
    <location>
        <begin position="207"/>
        <end position="219"/>
    </location>
</feature>
<organism evidence="4 5">
    <name type="scientific">Nitzschia inconspicua</name>
    <dbReference type="NCBI Taxonomy" id="303405"/>
    <lineage>
        <taxon>Eukaryota</taxon>
        <taxon>Sar</taxon>
        <taxon>Stramenopiles</taxon>
        <taxon>Ochrophyta</taxon>
        <taxon>Bacillariophyta</taxon>
        <taxon>Bacillariophyceae</taxon>
        <taxon>Bacillariophycidae</taxon>
        <taxon>Bacillariales</taxon>
        <taxon>Bacillariaceae</taxon>
        <taxon>Nitzschia</taxon>
    </lineage>
</organism>
<dbReference type="AlphaFoldDB" id="A0A9K3KIX7"/>
<evidence type="ECO:0000256" key="2">
    <source>
        <dbReference type="ARBA" id="ARBA00023043"/>
    </source>
</evidence>
<feature type="compositionally biased region" description="Low complexity" evidence="3">
    <location>
        <begin position="602"/>
        <end position="616"/>
    </location>
</feature>
<dbReference type="EMBL" id="JAGRRH010000023">
    <property type="protein sequence ID" value="KAG7344555.1"/>
    <property type="molecule type" value="Genomic_DNA"/>
</dbReference>
<feature type="compositionally biased region" description="Basic and acidic residues" evidence="3">
    <location>
        <begin position="589"/>
        <end position="601"/>
    </location>
</feature>
<dbReference type="Proteomes" id="UP000693970">
    <property type="component" value="Unassembled WGS sequence"/>
</dbReference>
<keyword evidence="2" id="KW-0040">ANK repeat</keyword>
<name>A0A9K3KIX7_9STRA</name>
<proteinExistence type="predicted"/>
<evidence type="ECO:0000313" key="5">
    <source>
        <dbReference type="Proteomes" id="UP000693970"/>
    </source>
</evidence>